<evidence type="ECO:0000259" key="2">
    <source>
        <dbReference type="PROSITE" id="PS50011"/>
    </source>
</evidence>
<dbReference type="PROSITE" id="PS00108">
    <property type="entry name" value="PROTEIN_KINASE_ST"/>
    <property type="match status" value="1"/>
</dbReference>
<dbReference type="OrthoDB" id="626167at2759"/>
<dbReference type="PANTHER" id="PTHR24359">
    <property type="entry name" value="SERINE/THREONINE-PROTEIN KINASE SBK1"/>
    <property type="match status" value="1"/>
</dbReference>
<dbReference type="InterPro" id="IPR011009">
    <property type="entry name" value="Kinase-like_dom_sf"/>
</dbReference>
<proteinExistence type="predicted"/>
<evidence type="ECO:0000256" key="1">
    <source>
        <dbReference type="SAM" id="MobiDB-lite"/>
    </source>
</evidence>
<keyword evidence="3" id="KW-0808">Transferase</keyword>
<protein>
    <submittedName>
        <fullName evidence="3">Kinase-like protein</fullName>
    </submittedName>
</protein>
<dbReference type="EMBL" id="ML996095">
    <property type="protein sequence ID" value="KAF2147807.1"/>
    <property type="molecule type" value="Genomic_DNA"/>
</dbReference>
<dbReference type="PROSITE" id="PS50011">
    <property type="entry name" value="PROTEIN_KINASE_DOM"/>
    <property type="match status" value="1"/>
</dbReference>
<sequence>MSGFPISGRPSTPPPDSQSLGLDPSLSGVAGKNPVKSSYEPHLFDLIFAAGTDGTAPANIPHTYLTSSSIDSSVLLGSGASFSASVRVIPEGPPLNRAIVKNDKWTIESVGQSRKRPSHVVYKTARLAFDAQGEAQDGFKNTFQSVLTELHALLYPPLRSHPNIIDYFGLAWGTNHFNTGHRLPAIVVEYADLGTLADVLKAQTLSSTNKVPLAQDVVAGLQALHSAGLIHGDIKAENVLLFSKPDRMVAKLADFGFSVVSETANAEVWIGGTPPYQAPEADRPIALAKLPLTDVYSLGFLLWSLALSGAAPFDFLLPRGSSMSECEKLKKSDTWPTSYRLLSWGKAILEKWTQEATLLTLSAGFAPTGGQPSSMTSETKEKSLQIVADIMFLSTLDQVFPHCLSQNPEQRSLEKVHQVLLTASSFQKQTAAMASNQKLENVRLQS</sequence>
<dbReference type="Pfam" id="PF00069">
    <property type="entry name" value="Pkinase"/>
    <property type="match status" value="1"/>
</dbReference>
<dbReference type="PANTHER" id="PTHR24359:SF1">
    <property type="entry name" value="INHIBITOR OF NUCLEAR FACTOR KAPPA-B KINASE EPSILON SUBUNIT HOMOLOG 1-RELATED"/>
    <property type="match status" value="1"/>
</dbReference>
<reference evidence="3" key="1">
    <citation type="journal article" date="2020" name="Stud. Mycol.">
        <title>101 Dothideomycetes genomes: a test case for predicting lifestyles and emergence of pathogens.</title>
        <authorList>
            <person name="Haridas S."/>
            <person name="Albert R."/>
            <person name="Binder M."/>
            <person name="Bloem J."/>
            <person name="Labutti K."/>
            <person name="Salamov A."/>
            <person name="Andreopoulos B."/>
            <person name="Baker S."/>
            <person name="Barry K."/>
            <person name="Bills G."/>
            <person name="Bluhm B."/>
            <person name="Cannon C."/>
            <person name="Castanera R."/>
            <person name="Culley D."/>
            <person name="Daum C."/>
            <person name="Ezra D."/>
            <person name="Gonzalez J."/>
            <person name="Henrissat B."/>
            <person name="Kuo A."/>
            <person name="Liang C."/>
            <person name="Lipzen A."/>
            <person name="Lutzoni F."/>
            <person name="Magnuson J."/>
            <person name="Mondo S."/>
            <person name="Nolan M."/>
            <person name="Ohm R."/>
            <person name="Pangilinan J."/>
            <person name="Park H.-J."/>
            <person name="Ramirez L."/>
            <person name="Alfaro M."/>
            <person name="Sun H."/>
            <person name="Tritt A."/>
            <person name="Yoshinaga Y."/>
            <person name="Zwiers L.-H."/>
            <person name="Turgeon B."/>
            <person name="Goodwin S."/>
            <person name="Spatafora J."/>
            <person name="Crous P."/>
            <person name="Grigoriev I."/>
        </authorList>
    </citation>
    <scope>NUCLEOTIDE SEQUENCE</scope>
    <source>
        <strain evidence="3">CBS 260.36</strain>
    </source>
</reference>
<name>A0A9P4MCG0_9PEZI</name>
<dbReference type="SMART" id="SM00220">
    <property type="entry name" value="S_TKc"/>
    <property type="match status" value="1"/>
</dbReference>
<dbReference type="Gene3D" id="1.10.510.10">
    <property type="entry name" value="Transferase(Phosphotransferase) domain 1"/>
    <property type="match status" value="1"/>
</dbReference>
<evidence type="ECO:0000313" key="3">
    <source>
        <dbReference type="EMBL" id="KAF2147807.1"/>
    </source>
</evidence>
<gene>
    <name evidence="3" type="ORF">K461DRAFT_283395</name>
</gene>
<comment type="caution">
    <text evidence="3">The sequence shown here is derived from an EMBL/GenBank/DDBJ whole genome shotgun (WGS) entry which is preliminary data.</text>
</comment>
<organism evidence="3 4">
    <name type="scientific">Myriangium duriaei CBS 260.36</name>
    <dbReference type="NCBI Taxonomy" id="1168546"/>
    <lineage>
        <taxon>Eukaryota</taxon>
        <taxon>Fungi</taxon>
        <taxon>Dikarya</taxon>
        <taxon>Ascomycota</taxon>
        <taxon>Pezizomycotina</taxon>
        <taxon>Dothideomycetes</taxon>
        <taxon>Dothideomycetidae</taxon>
        <taxon>Myriangiales</taxon>
        <taxon>Myriangiaceae</taxon>
        <taxon>Myriangium</taxon>
    </lineage>
</organism>
<keyword evidence="3" id="KW-0418">Kinase</keyword>
<dbReference type="GO" id="GO:0004674">
    <property type="term" value="F:protein serine/threonine kinase activity"/>
    <property type="evidence" value="ECO:0007669"/>
    <property type="project" value="TreeGrafter"/>
</dbReference>
<accession>A0A9P4MCG0</accession>
<dbReference type="InterPro" id="IPR000719">
    <property type="entry name" value="Prot_kinase_dom"/>
</dbReference>
<dbReference type="SUPFAM" id="SSF56112">
    <property type="entry name" value="Protein kinase-like (PK-like)"/>
    <property type="match status" value="1"/>
</dbReference>
<keyword evidence="4" id="KW-1185">Reference proteome</keyword>
<dbReference type="AlphaFoldDB" id="A0A9P4MCG0"/>
<feature type="region of interest" description="Disordered" evidence="1">
    <location>
        <begin position="1"/>
        <end position="27"/>
    </location>
</feature>
<dbReference type="InterPro" id="IPR008271">
    <property type="entry name" value="Ser/Thr_kinase_AS"/>
</dbReference>
<dbReference type="Proteomes" id="UP000799439">
    <property type="component" value="Unassembled WGS sequence"/>
</dbReference>
<evidence type="ECO:0000313" key="4">
    <source>
        <dbReference type="Proteomes" id="UP000799439"/>
    </source>
</evidence>
<feature type="domain" description="Protein kinase" evidence="2">
    <location>
        <begin position="70"/>
        <end position="421"/>
    </location>
</feature>
<dbReference type="GO" id="GO:0005524">
    <property type="term" value="F:ATP binding"/>
    <property type="evidence" value="ECO:0007669"/>
    <property type="project" value="InterPro"/>
</dbReference>